<protein>
    <recommendedName>
        <fullName evidence="5">Integral membrane protein</fullName>
    </recommendedName>
</protein>
<organism evidence="3 4">
    <name type="scientific">Solicola gregarius</name>
    <dbReference type="NCBI Taxonomy" id="2908642"/>
    <lineage>
        <taxon>Bacteria</taxon>
        <taxon>Bacillati</taxon>
        <taxon>Actinomycetota</taxon>
        <taxon>Actinomycetes</taxon>
        <taxon>Propionibacteriales</taxon>
        <taxon>Nocardioidaceae</taxon>
        <taxon>Solicola</taxon>
    </lineage>
</organism>
<feature type="transmembrane region" description="Helical" evidence="2">
    <location>
        <begin position="410"/>
        <end position="431"/>
    </location>
</feature>
<evidence type="ECO:0000256" key="2">
    <source>
        <dbReference type="SAM" id="Phobius"/>
    </source>
</evidence>
<dbReference type="Proteomes" id="UP001164390">
    <property type="component" value="Chromosome"/>
</dbReference>
<gene>
    <name evidence="3" type="ORF">L0C25_13775</name>
</gene>
<sequence length="455" mass="47951">MTDASDDATRDEIDALRAEVERLREGASTGGSPGRRRGWWRTPVVFLLVLIAAITAPLSVVATWARDQIVDTDRYLETIEPLDSDPAVRDAIADRITHEILTRIDLPAVTDQALTALSKQQFVPERARPLLPALATPLSSAVEDFIAERVNRLVQSDEFGDAWIEANRQAHDQMVAVLTGDGTENVDVSNGEVRVNLASFIDAAKKRLVDDGFALASNVPTVNASFTIFASSDVEKAQAAVGWLELSARVLPAIGLALLVVALVIASDRRRTALAIGLSVAASMLLLGIGLNVVRQLYLDSVPPSVLPLDVAATIYDTLIRFLRTALRAVAVVALVIALVAYVLAPSGSGRRVRTALASGIDRLRAGSSKAGLETGPFGAFLGRNRGLLRVAICVVGAVGYLSIDHPSGTSALVVVLCIGIAVVVLEVLAVPPPADADDDTDADAAASSGPSEQA</sequence>
<reference evidence="3" key="1">
    <citation type="submission" date="2022-01" db="EMBL/GenBank/DDBJ databases">
        <title>Nocardioidaceae gen. sp. A5X3R13.</title>
        <authorList>
            <person name="Lopez Marin M.A."/>
            <person name="Uhlik O."/>
        </authorList>
    </citation>
    <scope>NUCLEOTIDE SEQUENCE</scope>
    <source>
        <strain evidence="3">A5X3R13</strain>
    </source>
</reference>
<evidence type="ECO:0008006" key="5">
    <source>
        <dbReference type="Google" id="ProtNLM"/>
    </source>
</evidence>
<evidence type="ECO:0000256" key="1">
    <source>
        <dbReference type="SAM" id="MobiDB-lite"/>
    </source>
</evidence>
<evidence type="ECO:0000313" key="3">
    <source>
        <dbReference type="EMBL" id="UYM03618.1"/>
    </source>
</evidence>
<feature type="transmembrane region" description="Helical" evidence="2">
    <location>
        <begin position="326"/>
        <end position="345"/>
    </location>
</feature>
<keyword evidence="2" id="KW-0472">Membrane</keyword>
<feature type="region of interest" description="Disordered" evidence="1">
    <location>
        <begin position="435"/>
        <end position="455"/>
    </location>
</feature>
<proteinExistence type="predicted"/>
<accession>A0AA46TEB3</accession>
<dbReference type="RefSeq" id="WP_271632235.1">
    <property type="nucleotide sequence ID" value="NZ_CP094970.1"/>
</dbReference>
<keyword evidence="2" id="KW-0812">Transmembrane</keyword>
<dbReference type="EMBL" id="CP094970">
    <property type="protein sequence ID" value="UYM03618.1"/>
    <property type="molecule type" value="Genomic_DNA"/>
</dbReference>
<evidence type="ECO:0000313" key="4">
    <source>
        <dbReference type="Proteomes" id="UP001164390"/>
    </source>
</evidence>
<name>A0AA46TEB3_9ACTN</name>
<keyword evidence="4" id="KW-1185">Reference proteome</keyword>
<keyword evidence="2" id="KW-1133">Transmembrane helix</keyword>
<feature type="transmembrane region" description="Helical" evidence="2">
    <location>
        <begin position="387"/>
        <end position="404"/>
    </location>
</feature>
<dbReference type="AlphaFoldDB" id="A0AA46TEB3"/>
<feature type="transmembrane region" description="Helical" evidence="2">
    <location>
        <begin position="44"/>
        <end position="65"/>
    </location>
</feature>
<feature type="transmembrane region" description="Helical" evidence="2">
    <location>
        <begin position="246"/>
        <end position="266"/>
    </location>
</feature>
<feature type="transmembrane region" description="Helical" evidence="2">
    <location>
        <begin position="273"/>
        <end position="294"/>
    </location>
</feature>
<dbReference type="KEGG" id="sgrg:L0C25_13775"/>